<dbReference type="Proteomes" id="UP000789752">
    <property type="component" value="Unassembled WGS sequence"/>
</dbReference>
<evidence type="ECO:0000313" key="2">
    <source>
        <dbReference type="Proteomes" id="UP000789752"/>
    </source>
</evidence>
<evidence type="ECO:0000313" key="1">
    <source>
        <dbReference type="EMBL" id="CAG4892412.1"/>
    </source>
</evidence>
<proteinExistence type="predicted"/>
<name>A0ABN7QLH3_9BURK</name>
<sequence>MSQFDEQCADATTASDASIANIARRRDQSGLPMAQTSQETHL</sequence>
<keyword evidence="2" id="KW-1185">Reference proteome</keyword>
<protein>
    <submittedName>
        <fullName evidence="1">Uncharacterized protein</fullName>
    </submittedName>
</protein>
<dbReference type="RefSeq" id="WP_267478864.1">
    <property type="nucleotide sequence ID" value="NZ_CAJQYY010000006.1"/>
</dbReference>
<dbReference type="EMBL" id="CAJQYY010000006">
    <property type="protein sequence ID" value="CAG4892412.1"/>
    <property type="molecule type" value="Genomic_DNA"/>
</dbReference>
<organism evidence="1 2">
    <name type="scientific">Paraburkholderia gardini</name>
    <dbReference type="NCBI Taxonomy" id="2823469"/>
    <lineage>
        <taxon>Bacteria</taxon>
        <taxon>Pseudomonadati</taxon>
        <taxon>Pseudomonadota</taxon>
        <taxon>Betaproteobacteria</taxon>
        <taxon>Burkholderiales</taxon>
        <taxon>Burkholderiaceae</taxon>
        <taxon>Paraburkholderia</taxon>
    </lineage>
</organism>
<accession>A0ABN7QLH3</accession>
<gene>
    <name evidence="1" type="ORF">R54767_01297</name>
</gene>
<comment type="caution">
    <text evidence="1">The sequence shown here is derived from an EMBL/GenBank/DDBJ whole genome shotgun (WGS) entry which is preliminary data.</text>
</comment>
<reference evidence="1 2" key="1">
    <citation type="submission" date="2021-04" db="EMBL/GenBank/DDBJ databases">
        <authorList>
            <person name="Vanwijnsberghe S."/>
        </authorList>
    </citation>
    <scope>NUCLEOTIDE SEQUENCE [LARGE SCALE GENOMIC DNA]</scope>
    <source>
        <strain evidence="1 2">LMG 32171</strain>
    </source>
</reference>